<dbReference type="RefSeq" id="WP_151123888.1">
    <property type="nucleotide sequence ID" value="NZ_CP088081.1"/>
</dbReference>
<dbReference type="CDD" id="cd00586">
    <property type="entry name" value="4HBT"/>
    <property type="match status" value="1"/>
</dbReference>
<dbReference type="Pfam" id="PF13279">
    <property type="entry name" value="4HBT_2"/>
    <property type="match status" value="1"/>
</dbReference>
<dbReference type="GO" id="GO:0047617">
    <property type="term" value="F:fatty acyl-CoA hydrolase activity"/>
    <property type="evidence" value="ECO:0007669"/>
    <property type="project" value="TreeGrafter"/>
</dbReference>
<dbReference type="Proteomes" id="UP000430120">
    <property type="component" value="Unassembled WGS sequence"/>
</dbReference>
<evidence type="ECO:0000313" key="2">
    <source>
        <dbReference type="Proteomes" id="UP000430120"/>
    </source>
</evidence>
<comment type="caution">
    <text evidence="1">The sequence shown here is derived from an EMBL/GenBank/DDBJ whole genome shotgun (WGS) entry which is preliminary data.</text>
</comment>
<reference evidence="1 2" key="1">
    <citation type="submission" date="2019-09" db="EMBL/GenBank/DDBJ databases">
        <title>Draft genome sequences of 48 bacterial type strains from the CCUG.</title>
        <authorList>
            <person name="Tunovic T."/>
            <person name="Pineiro-Iglesias B."/>
            <person name="Unosson C."/>
            <person name="Inganas E."/>
            <person name="Ohlen M."/>
            <person name="Cardew S."/>
            <person name="Jensie-Markopoulos S."/>
            <person name="Salva-Serra F."/>
            <person name="Jaen-Luchoro D."/>
            <person name="Karlsson R."/>
            <person name="Svensson-Stadler L."/>
            <person name="Chun J."/>
            <person name="Moore E."/>
        </authorList>
    </citation>
    <scope>NUCLEOTIDE SEQUENCE [LARGE SCALE GENOMIC DNA]</scope>
    <source>
        <strain evidence="1 2">CCUG 30977</strain>
    </source>
</reference>
<dbReference type="PANTHER" id="PTHR31793:SF24">
    <property type="entry name" value="LONG-CHAIN ACYL-COA THIOESTERASE FADM"/>
    <property type="match status" value="1"/>
</dbReference>
<dbReference type="PANTHER" id="PTHR31793">
    <property type="entry name" value="4-HYDROXYBENZOYL-COA THIOESTERASE FAMILY MEMBER"/>
    <property type="match status" value="1"/>
</dbReference>
<dbReference type="OrthoDB" id="9799036at2"/>
<name>A0A643FCP1_IDEDE</name>
<dbReference type="AlphaFoldDB" id="A0A643FCP1"/>
<sequence length="143" mass="16191">MRFELPAEKTLVFDMVLPMRWGDMDAYGHINNTVYFRYFESLRVDWLLSQGRPLQDGGMGPVVVNAFCSYLRQVTYPGELRARLYVGQQGRSSMETFFTLERTDEPGVTCAEGGATMVWMDFATGRSAPMPDWLRQAACPAAD</sequence>
<evidence type="ECO:0000313" key="1">
    <source>
        <dbReference type="EMBL" id="KAB0583076.1"/>
    </source>
</evidence>
<dbReference type="InterPro" id="IPR050563">
    <property type="entry name" value="4-hydroxybenzoyl-CoA_TE"/>
</dbReference>
<dbReference type="Gene3D" id="3.10.129.10">
    <property type="entry name" value="Hotdog Thioesterase"/>
    <property type="match status" value="1"/>
</dbReference>
<dbReference type="InterPro" id="IPR029069">
    <property type="entry name" value="HotDog_dom_sf"/>
</dbReference>
<proteinExistence type="predicted"/>
<keyword evidence="2" id="KW-1185">Reference proteome</keyword>
<dbReference type="EMBL" id="VZPB01000018">
    <property type="protein sequence ID" value="KAB0583076.1"/>
    <property type="molecule type" value="Genomic_DNA"/>
</dbReference>
<dbReference type="SUPFAM" id="SSF54637">
    <property type="entry name" value="Thioesterase/thiol ester dehydrase-isomerase"/>
    <property type="match status" value="1"/>
</dbReference>
<accession>A0A643FCP1</accession>
<organism evidence="1 2">
    <name type="scientific">Ideonella dechloratans</name>
    <dbReference type="NCBI Taxonomy" id="36863"/>
    <lineage>
        <taxon>Bacteria</taxon>
        <taxon>Pseudomonadati</taxon>
        <taxon>Pseudomonadota</taxon>
        <taxon>Betaproteobacteria</taxon>
        <taxon>Burkholderiales</taxon>
        <taxon>Sphaerotilaceae</taxon>
        <taxon>Ideonella</taxon>
    </lineage>
</organism>
<gene>
    <name evidence="1" type="ORF">F7Q92_09380</name>
</gene>
<protein>
    <submittedName>
        <fullName evidence="1">Acyl-CoA thioesterase</fullName>
    </submittedName>
</protein>